<proteinExistence type="predicted"/>
<sequence>MTVVDEEWLKAQLSDVVIKRTLLIPICEVDQNMSNRAVVILLHFPAILLSGCHIIVCLKVEAHLLPRLKVNLLLGIDNMAPEEISLNIPGRKAVFTHCQNAQAVITVRSKRHHQPARTVFASMRVTLPSHSAARVLIRLKREHNLSNDCDYLFKPGRKDIAAHIHAIDTTLLYIHIENKTNEEVVIPRRAKLGFLREYDHTDIWQVEAMKVSLTNEESIPPNSSMNDKSGQPVPSVSISSTLTISKSIQVDSDPCLQQVTPLSVTVYKKPEANKRFATLIEKFTDVFIDTGGIVNISKKEWMRVHIKPGAKILKNVVVYPLGKRGQQILDENFNKLHQQRRMS</sequence>
<reference evidence="1 2" key="1">
    <citation type="submission" date="2015-07" db="EMBL/GenBank/DDBJ databases">
        <title>Emmonsia species relationships and genome sequence.</title>
        <authorList>
            <consortium name="The Broad Institute Genomics Platform"/>
            <person name="Cuomo C.A."/>
            <person name="Munoz J.F."/>
            <person name="Imamovic A."/>
            <person name="Priest M.E."/>
            <person name="Young S."/>
            <person name="Clay O.K."/>
            <person name="McEwen J.G."/>
        </authorList>
    </citation>
    <scope>NUCLEOTIDE SEQUENCE [LARGE SCALE GENOMIC DNA]</scope>
    <source>
        <strain evidence="1 2">UAMH 9510</strain>
    </source>
</reference>
<comment type="caution">
    <text evidence="1">The sequence shown here is derived from an EMBL/GenBank/DDBJ whole genome shotgun (WGS) entry which is preliminary data.</text>
</comment>
<name>A0A1J9Q4I0_9EURO</name>
<evidence type="ECO:0000313" key="2">
    <source>
        <dbReference type="Proteomes" id="UP000182235"/>
    </source>
</evidence>
<accession>A0A1J9Q4I0</accession>
<dbReference type="AlphaFoldDB" id="A0A1J9Q4I0"/>
<gene>
    <name evidence="1" type="ORF">AJ78_08264</name>
</gene>
<dbReference type="Proteomes" id="UP000182235">
    <property type="component" value="Unassembled WGS sequence"/>
</dbReference>
<keyword evidence="2" id="KW-1185">Reference proteome</keyword>
<dbReference type="EMBL" id="LGRN01000681">
    <property type="protein sequence ID" value="OJD10828.1"/>
    <property type="molecule type" value="Genomic_DNA"/>
</dbReference>
<organism evidence="1 2">
    <name type="scientific">Emergomyces pasteurianus Ep9510</name>
    <dbReference type="NCBI Taxonomy" id="1447872"/>
    <lineage>
        <taxon>Eukaryota</taxon>
        <taxon>Fungi</taxon>
        <taxon>Dikarya</taxon>
        <taxon>Ascomycota</taxon>
        <taxon>Pezizomycotina</taxon>
        <taxon>Eurotiomycetes</taxon>
        <taxon>Eurotiomycetidae</taxon>
        <taxon>Onygenales</taxon>
        <taxon>Ajellomycetaceae</taxon>
        <taxon>Emergomyces</taxon>
    </lineage>
</organism>
<protein>
    <submittedName>
        <fullName evidence="1">Uncharacterized protein</fullName>
    </submittedName>
</protein>
<evidence type="ECO:0000313" key="1">
    <source>
        <dbReference type="EMBL" id="OJD10828.1"/>
    </source>
</evidence>
<dbReference type="VEuPathDB" id="FungiDB:AJ78_08264"/>
<dbReference type="STRING" id="1447872.A0A1J9Q4I0"/>
<dbReference type="OrthoDB" id="4358334at2759"/>